<keyword evidence="4" id="KW-0804">Transcription</keyword>
<sequence length="161" mass="16402">MSAALSLPLPAPSPHLRALPAPPGSAPVALLVLTEDGRLLPPTPEQLAPLAALLAPAAPPAPVDDVHELGPLVVRPAAHVATVAGRRLSLTVREFELLAALAAADGRVVARAALLASVWGAGTTTGVRSVDVHVARLRAKLGSAAHQLVTVRGRGYRLDPA</sequence>
<dbReference type="RefSeq" id="WP_091059625.1">
    <property type="nucleotide sequence ID" value="NZ_FNCF01000002.1"/>
</dbReference>
<dbReference type="InterPro" id="IPR036388">
    <property type="entry name" value="WH-like_DNA-bd_sf"/>
</dbReference>
<dbReference type="GO" id="GO:0006355">
    <property type="term" value="P:regulation of DNA-templated transcription"/>
    <property type="evidence" value="ECO:0007669"/>
    <property type="project" value="InterPro"/>
</dbReference>
<feature type="DNA-binding region" description="OmpR/PhoB-type" evidence="5">
    <location>
        <begin position="64"/>
        <end position="160"/>
    </location>
</feature>
<reference evidence="8" key="1">
    <citation type="submission" date="2016-10" db="EMBL/GenBank/DDBJ databases">
        <authorList>
            <person name="Varghese N."/>
            <person name="Submissions S."/>
        </authorList>
    </citation>
    <scope>NUCLEOTIDE SEQUENCE [LARGE SCALE GENOMIC DNA]</scope>
    <source>
        <strain evidence="8">DSM 44526</strain>
    </source>
</reference>
<dbReference type="OrthoDB" id="8927943at2"/>
<dbReference type="Proteomes" id="UP000198863">
    <property type="component" value="Unassembled WGS sequence"/>
</dbReference>
<dbReference type="GO" id="GO:0005829">
    <property type="term" value="C:cytosol"/>
    <property type="evidence" value="ECO:0007669"/>
    <property type="project" value="TreeGrafter"/>
</dbReference>
<evidence type="ECO:0000259" key="6">
    <source>
        <dbReference type="PROSITE" id="PS51755"/>
    </source>
</evidence>
<evidence type="ECO:0000256" key="3">
    <source>
        <dbReference type="ARBA" id="ARBA00023125"/>
    </source>
</evidence>
<accession>A0A1G7PE25</accession>
<dbReference type="InterPro" id="IPR039420">
    <property type="entry name" value="WalR-like"/>
</dbReference>
<organism evidence="7 8">
    <name type="scientific">Klenkia brasiliensis</name>
    <dbReference type="NCBI Taxonomy" id="333142"/>
    <lineage>
        <taxon>Bacteria</taxon>
        <taxon>Bacillati</taxon>
        <taxon>Actinomycetota</taxon>
        <taxon>Actinomycetes</taxon>
        <taxon>Geodermatophilales</taxon>
        <taxon>Geodermatophilaceae</taxon>
        <taxon>Klenkia</taxon>
    </lineage>
</organism>
<evidence type="ECO:0000256" key="2">
    <source>
        <dbReference type="ARBA" id="ARBA00023015"/>
    </source>
</evidence>
<dbReference type="GO" id="GO:0000156">
    <property type="term" value="F:phosphorelay response regulator activity"/>
    <property type="evidence" value="ECO:0007669"/>
    <property type="project" value="TreeGrafter"/>
</dbReference>
<dbReference type="CDD" id="cd00383">
    <property type="entry name" value="trans_reg_C"/>
    <property type="match status" value="1"/>
</dbReference>
<evidence type="ECO:0000256" key="4">
    <source>
        <dbReference type="ARBA" id="ARBA00023163"/>
    </source>
</evidence>
<evidence type="ECO:0000313" key="8">
    <source>
        <dbReference type="Proteomes" id="UP000198863"/>
    </source>
</evidence>
<evidence type="ECO:0000256" key="1">
    <source>
        <dbReference type="ARBA" id="ARBA00022553"/>
    </source>
</evidence>
<name>A0A1G7PE25_9ACTN</name>
<dbReference type="Gene3D" id="1.10.10.10">
    <property type="entry name" value="Winged helix-like DNA-binding domain superfamily/Winged helix DNA-binding domain"/>
    <property type="match status" value="1"/>
</dbReference>
<evidence type="ECO:0000313" key="7">
    <source>
        <dbReference type="EMBL" id="SDF84533.1"/>
    </source>
</evidence>
<dbReference type="PANTHER" id="PTHR48111:SF4">
    <property type="entry name" value="DNA-BINDING DUAL TRANSCRIPTIONAL REGULATOR OMPR"/>
    <property type="match status" value="1"/>
</dbReference>
<dbReference type="Pfam" id="PF00486">
    <property type="entry name" value="Trans_reg_C"/>
    <property type="match status" value="1"/>
</dbReference>
<dbReference type="InterPro" id="IPR001867">
    <property type="entry name" value="OmpR/PhoB-type_DNA-bd"/>
</dbReference>
<dbReference type="GO" id="GO:0000976">
    <property type="term" value="F:transcription cis-regulatory region binding"/>
    <property type="evidence" value="ECO:0007669"/>
    <property type="project" value="TreeGrafter"/>
</dbReference>
<dbReference type="GO" id="GO:0032993">
    <property type="term" value="C:protein-DNA complex"/>
    <property type="evidence" value="ECO:0007669"/>
    <property type="project" value="TreeGrafter"/>
</dbReference>
<dbReference type="EMBL" id="FNCF01000002">
    <property type="protein sequence ID" value="SDF84533.1"/>
    <property type="molecule type" value="Genomic_DNA"/>
</dbReference>
<evidence type="ECO:0000256" key="5">
    <source>
        <dbReference type="PROSITE-ProRule" id="PRU01091"/>
    </source>
</evidence>
<protein>
    <submittedName>
        <fullName evidence="7">Transcriptional regulatory protein, C terminal</fullName>
    </submittedName>
</protein>
<keyword evidence="8" id="KW-1185">Reference proteome</keyword>
<proteinExistence type="predicted"/>
<keyword evidence="2" id="KW-0805">Transcription regulation</keyword>
<feature type="domain" description="OmpR/PhoB-type" evidence="6">
    <location>
        <begin position="64"/>
        <end position="160"/>
    </location>
</feature>
<keyword evidence="1" id="KW-0597">Phosphoprotein</keyword>
<gene>
    <name evidence="7" type="ORF">SAMN05660324_1054</name>
</gene>
<dbReference type="PROSITE" id="PS51755">
    <property type="entry name" value="OMPR_PHOB"/>
    <property type="match status" value="1"/>
</dbReference>
<dbReference type="SUPFAM" id="SSF46894">
    <property type="entry name" value="C-terminal effector domain of the bipartite response regulators"/>
    <property type="match status" value="1"/>
</dbReference>
<dbReference type="SMART" id="SM00862">
    <property type="entry name" value="Trans_reg_C"/>
    <property type="match status" value="1"/>
</dbReference>
<keyword evidence="3 5" id="KW-0238">DNA-binding</keyword>
<dbReference type="AlphaFoldDB" id="A0A1G7PE25"/>
<dbReference type="PANTHER" id="PTHR48111">
    <property type="entry name" value="REGULATOR OF RPOS"/>
    <property type="match status" value="1"/>
</dbReference>
<dbReference type="InterPro" id="IPR016032">
    <property type="entry name" value="Sig_transdc_resp-reg_C-effctor"/>
</dbReference>